<keyword evidence="4" id="KW-0133">Cell shape</keyword>
<accession>A0A939FL88</accession>
<name>A0A939FL88_9ACTN</name>
<dbReference type="PANTHER" id="PTHR21581:SF33">
    <property type="entry name" value="D-ALANYL-D-ALANINE CARBOXYPEPTIDASE DACB"/>
    <property type="match status" value="1"/>
</dbReference>
<dbReference type="AlphaFoldDB" id="A0A939FL88"/>
<evidence type="ECO:0000256" key="1">
    <source>
        <dbReference type="ARBA" id="ARBA00007164"/>
    </source>
</evidence>
<feature type="compositionally biased region" description="Low complexity" evidence="10">
    <location>
        <begin position="278"/>
        <end position="290"/>
    </location>
</feature>
<dbReference type="InterPro" id="IPR001967">
    <property type="entry name" value="Peptidase_S11_N"/>
</dbReference>
<feature type="compositionally biased region" description="Low complexity" evidence="10">
    <location>
        <begin position="359"/>
        <end position="371"/>
    </location>
</feature>
<evidence type="ECO:0000256" key="4">
    <source>
        <dbReference type="ARBA" id="ARBA00022960"/>
    </source>
</evidence>
<evidence type="ECO:0000256" key="8">
    <source>
        <dbReference type="PIRSR" id="PIRSR618044-2"/>
    </source>
</evidence>
<feature type="compositionally biased region" description="Basic and acidic residues" evidence="10">
    <location>
        <begin position="237"/>
        <end position="252"/>
    </location>
</feature>
<keyword evidence="2" id="KW-0732">Signal</keyword>
<evidence type="ECO:0000256" key="9">
    <source>
        <dbReference type="RuleBase" id="RU004016"/>
    </source>
</evidence>
<dbReference type="GO" id="GO:0071555">
    <property type="term" value="P:cell wall organization"/>
    <property type="evidence" value="ECO:0007669"/>
    <property type="project" value="UniProtKB-KW"/>
</dbReference>
<feature type="compositionally biased region" description="Basic and acidic residues" evidence="10">
    <location>
        <begin position="202"/>
        <end position="222"/>
    </location>
</feature>
<dbReference type="PRINTS" id="PR00725">
    <property type="entry name" value="DADACBPTASE1"/>
</dbReference>
<feature type="compositionally biased region" description="Basic and acidic residues" evidence="10">
    <location>
        <begin position="157"/>
        <end position="188"/>
    </location>
</feature>
<dbReference type="GO" id="GO:0006508">
    <property type="term" value="P:proteolysis"/>
    <property type="evidence" value="ECO:0007669"/>
    <property type="project" value="InterPro"/>
</dbReference>
<keyword evidence="12" id="KW-0121">Carboxypeptidase</keyword>
<reference evidence="12" key="1">
    <citation type="submission" date="2021-03" db="EMBL/GenBank/DDBJ databases">
        <title>Streptomyces strains.</title>
        <authorList>
            <person name="Lund M.B."/>
            <person name="Toerring T."/>
        </authorList>
    </citation>
    <scope>NUCLEOTIDE SEQUENCE</scope>
    <source>
        <strain evidence="12">JCM 4242</strain>
    </source>
</reference>
<comment type="similarity">
    <text evidence="1 9">Belongs to the peptidase S11 family.</text>
</comment>
<sequence length="824" mass="84582">MAGESPDKSEQRKSSGETTGTTGGERDPRLGVIRETGSSVKTAVKPSSAAPGSEDVSPEESTDAARADAGAGPGKGTGKAADGASASAKAPGGDDRLKAAVEAWVAGADEDEADEADSGADAGEGDAETGGAASAPAEKPDPKPAVDKPTAVFKTVTPKDAKADEGAKDAKADEDAKGGKACEADKPAADQPTAVFRTMPAKTEKADKADKSEKAEKADKPAADQPTAVFRTMPPKAEGKQDDSSADDKPAVDKPTAVFKAVAPKDAKDSKDAKGGNEAKAGGKPAAAKPAIEEPTELLKAPTPLPTPGQERKSQFVPLKKDDEAPAKPATPKPATAKPATPKAGAPAKPAAPKPAVPGKPSVPGKPGVPVSAPPPVGPPGGAAARPQGPQQPPAPLDLLAQLTNTPPPPETPVRTFARRVKIWTPLVILLGIVFVVVQSFRPLPEPKLSLAGKKSFTFAGEQPDMAWPQQGQSAVKVLGSGDVGTSGDQKPVPTASVAKVMTAYVILKDHPLKPGEKGSPITIDAQAAAESQAKDESRLVVTENQQFSQYDMLQMLLIPSGNNIARQLARWDSKSEEEFVTKMNAAAKDLGMTNTTYTDPSGLKETTKSTASDQVKLAEVIIKNPVVREIVGKPNATIQGLNEPIYNNNDKLLTKGTGVLGVKTGSSGPAGGALMWAAKRTIDGKERLIVGATMDQRNPRSNDANAHLAVVLENSYKQTLAVQKSLTSAPVIKKGDVVGHVEDGLGGRTPVVATKDVTAVGWAGFTTKFTLSDAGRKLPHSAKAGTEVGELTVGSGADAVKVPVALKAPLAEPSFGSKLTRLG</sequence>
<dbReference type="GO" id="GO:0008360">
    <property type="term" value="P:regulation of cell shape"/>
    <property type="evidence" value="ECO:0007669"/>
    <property type="project" value="UniProtKB-KW"/>
</dbReference>
<evidence type="ECO:0000256" key="3">
    <source>
        <dbReference type="ARBA" id="ARBA00022801"/>
    </source>
</evidence>
<evidence type="ECO:0000256" key="7">
    <source>
        <dbReference type="PIRSR" id="PIRSR618044-1"/>
    </source>
</evidence>
<feature type="compositionally biased region" description="Low complexity" evidence="10">
    <location>
        <begin position="78"/>
        <end position="91"/>
    </location>
</feature>
<organism evidence="12 13">
    <name type="scientific">Streptomyces triculaminicus</name>
    <dbReference type="NCBI Taxonomy" id="2816232"/>
    <lineage>
        <taxon>Bacteria</taxon>
        <taxon>Bacillati</taxon>
        <taxon>Actinomycetota</taxon>
        <taxon>Actinomycetes</taxon>
        <taxon>Kitasatosporales</taxon>
        <taxon>Streptomycetaceae</taxon>
        <taxon>Streptomyces</taxon>
    </lineage>
</organism>
<feature type="active site" description="Proton acceptor" evidence="7">
    <location>
        <position position="500"/>
    </location>
</feature>
<feature type="compositionally biased region" description="Basic and acidic residues" evidence="10">
    <location>
        <begin position="1"/>
        <end position="15"/>
    </location>
</feature>
<keyword evidence="13" id="KW-1185">Reference proteome</keyword>
<feature type="binding site" evidence="8">
    <location>
        <position position="664"/>
    </location>
    <ligand>
        <name>substrate</name>
    </ligand>
</feature>
<evidence type="ECO:0000313" key="13">
    <source>
        <dbReference type="Proteomes" id="UP000664781"/>
    </source>
</evidence>
<dbReference type="PANTHER" id="PTHR21581">
    <property type="entry name" value="D-ALANYL-D-ALANINE CARBOXYPEPTIDASE"/>
    <property type="match status" value="1"/>
</dbReference>
<feature type="compositionally biased region" description="Low complexity" evidence="10">
    <location>
        <begin position="327"/>
        <end position="349"/>
    </location>
</feature>
<evidence type="ECO:0000259" key="11">
    <source>
        <dbReference type="Pfam" id="PF00768"/>
    </source>
</evidence>
<protein>
    <submittedName>
        <fullName evidence="12">D-alanyl-D-alanine carboxypeptidase</fullName>
    </submittedName>
</protein>
<dbReference type="EMBL" id="JAFMOF010000001">
    <property type="protein sequence ID" value="MBO0651880.1"/>
    <property type="molecule type" value="Genomic_DNA"/>
</dbReference>
<dbReference type="SUPFAM" id="SSF56601">
    <property type="entry name" value="beta-lactamase/transpeptidase-like"/>
    <property type="match status" value="1"/>
</dbReference>
<dbReference type="Pfam" id="PF00768">
    <property type="entry name" value="Peptidase_S11"/>
    <property type="match status" value="1"/>
</dbReference>
<feature type="active site" description="Acyl-ester intermediate" evidence="7">
    <location>
        <position position="497"/>
    </location>
</feature>
<feature type="compositionally biased region" description="Basic and acidic residues" evidence="10">
    <location>
        <begin position="263"/>
        <end position="277"/>
    </location>
</feature>
<keyword evidence="12" id="KW-0645">Protease</keyword>
<feature type="domain" description="Peptidase S11 D-alanyl-D-alanine carboxypeptidase A N-terminal" evidence="11">
    <location>
        <begin position="490"/>
        <end position="690"/>
    </location>
</feature>
<feature type="region of interest" description="Disordered" evidence="10">
    <location>
        <begin position="1"/>
        <end position="414"/>
    </location>
</feature>
<evidence type="ECO:0000256" key="10">
    <source>
        <dbReference type="SAM" id="MobiDB-lite"/>
    </source>
</evidence>
<keyword evidence="3" id="KW-0378">Hydrolase</keyword>
<dbReference type="InterPro" id="IPR012338">
    <property type="entry name" value="Beta-lactam/transpept-like"/>
</dbReference>
<evidence type="ECO:0000256" key="6">
    <source>
        <dbReference type="ARBA" id="ARBA00023316"/>
    </source>
</evidence>
<keyword evidence="6" id="KW-0961">Cell wall biogenesis/degradation</keyword>
<dbReference type="InterPro" id="IPR018044">
    <property type="entry name" value="Peptidase_S11"/>
</dbReference>
<keyword evidence="5" id="KW-0573">Peptidoglycan synthesis</keyword>
<dbReference type="Gene3D" id="3.40.710.10">
    <property type="entry name" value="DD-peptidase/beta-lactamase superfamily"/>
    <property type="match status" value="1"/>
</dbReference>
<feature type="compositionally biased region" description="Basic and acidic residues" evidence="10">
    <location>
        <begin position="310"/>
        <end position="326"/>
    </location>
</feature>
<evidence type="ECO:0000256" key="5">
    <source>
        <dbReference type="ARBA" id="ARBA00022984"/>
    </source>
</evidence>
<evidence type="ECO:0000256" key="2">
    <source>
        <dbReference type="ARBA" id="ARBA00022729"/>
    </source>
</evidence>
<comment type="caution">
    <text evidence="12">The sequence shown here is derived from an EMBL/GenBank/DDBJ whole genome shotgun (WGS) entry which is preliminary data.</text>
</comment>
<proteinExistence type="inferred from homology"/>
<dbReference type="Proteomes" id="UP000664781">
    <property type="component" value="Unassembled WGS sequence"/>
</dbReference>
<feature type="compositionally biased region" description="Acidic residues" evidence="10">
    <location>
        <begin position="108"/>
        <end position="127"/>
    </location>
</feature>
<dbReference type="GO" id="GO:0009252">
    <property type="term" value="P:peptidoglycan biosynthetic process"/>
    <property type="evidence" value="ECO:0007669"/>
    <property type="project" value="UniProtKB-KW"/>
</dbReference>
<evidence type="ECO:0000313" key="12">
    <source>
        <dbReference type="EMBL" id="MBO0651880.1"/>
    </source>
</evidence>
<dbReference type="GO" id="GO:0009002">
    <property type="term" value="F:serine-type D-Ala-D-Ala carboxypeptidase activity"/>
    <property type="evidence" value="ECO:0007669"/>
    <property type="project" value="InterPro"/>
</dbReference>
<feature type="active site" evidence="7">
    <location>
        <position position="561"/>
    </location>
</feature>
<gene>
    <name evidence="12" type="ORF">J1792_03445</name>
</gene>